<dbReference type="SUPFAM" id="SSF53927">
    <property type="entry name" value="Cytidine deaminase-like"/>
    <property type="match status" value="1"/>
</dbReference>
<proteinExistence type="predicted"/>
<gene>
    <name evidence="1" type="ORF">EVOR1521_LOCUS28492</name>
</gene>
<reference evidence="1" key="1">
    <citation type="submission" date="2023-08" db="EMBL/GenBank/DDBJ databases">
        <authorList>
            <person name="Chen Y."/>
            <person name="Shah S."/>
            <person name="Dougan E. K."/>
            <person name="Thang M."/>
            <person name="Chan C."/>
        </authorList>
    </citation>
    <scope>NUCLEOTIDE SEQUENCE</scope>
</reference>
<comment type="caution">
    <text evidence="1">The sequence shown here is derived from an EMBL/GenBank/DDBJ whole genome shotgun (WGS) entry which is preliminary data.</text>
</comment>
<dbReference type="InterPro" id="IPR016193">
    <property type="entry name" value="Cytidine_deaminase-like"/>
</dbReference>
<keyword evidence="2" id="KW-1185">Reference proteome</keyword>
<evidence type="ECO:0000313" key="1">
    <source>
        <dbReference type="EMBL" id="CAJ1406552.1"/>
    </source>
</evidence>
<dbReference type="GO" id="GO:0003824">
    <property type="term" value="F:catalytic activity"/>
    <property type="evidence" value="ECO:0007669"/>
    <property type="project" value="InterPro"/>
</dbReference>
<sequence length="199" mass="22415">MPPCVGHFDDYARVVEDMEVDNFGVWGGRLLLRRLGLEEPPPSFSDKAAALVLAHNEQQLASWWRSENLLHQRVLSFAEVDITIGDAQVSGGRFQQNGYQGWRPKEDWIRATTLPCNALVDRSLCSENQLLAKLCEDIAQLCPSQGQWPDARGDLQLYVTGAPCLSCVGAMWQFHLRFPQVRFRVKIGKELTCDISLLS</sequence>
<dbReference type="AlphaFoldDB" id="A0AA36NGU6"/>
<dbReference type="EMBL" id="CAUJNA010003637">
    <property type="protein sequence ID" value="CAJ1406552.1"/>
    <property type="molecule type" value="Genomic_DNA"/>
</dbReference>
<dbReference type="Proteomes" id="UP001178507">
    <property type="component" value="Unassembled WGS sequence"/>
</dbReference>
<accession>A0AA36NGU6</accession>
<organism evidence="1 2">
    <name type="scientific">Effrenium voratum</name>
    <dbReference type="NCBI Taxonomy" id="2562239"/>
    <lineage>
        <taxon>Eukaryota</taxon>
        <taxon>Sar</taxon>
        <taxon>Alveolata</taxon>
        <taxon>Dinophyceae</taxon>
        <taxon>Suessiales</taxon>
        <taxon>Symbiodiniaceae</taxon>
        <taxon>Effrenium</taxon>
    </lineage>
</organism>
<evidence type="ECO:0000313" key="2">
    <source>
        <dbReference type="Proteomes" id="UP001178507"/>
    </source>
</evidence>
<name>A0AA36NGU6_9DINO</name>
<protein>
    <submittedName>
        <fullName evidence="1">Uncharacterized protein</fullName>
    </submittedName>
</protein>
<feature type="non-terminal residue" evidence="1">
    <location>
        <position position="1"/>
    </location>
</feature>